<accession>A0ABN8HL45</accession>
<dbReference type="Proteomes" id="UP000837857">
    <property type="component" value="Chromosome 1"/>
</dbReference>
<feature type="region of interest" description="Disordered" evidence="1">
    <location>
        <begin position="23"/>
        <end position="46"/>
    </location>
</feature>
<evidence type="ECO:0000313" key="3">
    <source>
        <dbReference type="Proteomes" id="UP000837857"/>
    </source>
</evidence>
<dbReference type="EMBL" id="OW152813">
    <property type="protein sequence ID" value="CAH2035609.1"/>
    <property type="molecule type" value="Genomic_DNA"/>
</dbReference>
<feature type="non-terminal residue" evidence="2">
    <location>
        <position position="132"/>
    </location>
</feature>
<evidence type="ECO:0000256" key="1">
    <source>
        <dbReference type="SAM" id="MobiDB-lite"/>
    </source>
</evidence>
<protein>
    <submittedName>
        <fullName evidence="2">Uncharacterized protein</fullName>
    </submittedName>
</protein>
<organism evidence="2 3">
    <name type="scientific">Iphiclides podalirius</name>
    <name type="common">scarce swallowtail</name>
    <dbReference type="NCBI Taxonomy" id="110791"/>
    <lineage>
        <taxon>Eukaryota</taxon>
        <taxon>Metazoa</taxon>
        <taxon>Ecdysozoa</taxon>
        <taxon>Arthropoda</taxon>
        <taxon>Hexapoda</taxon>
        <taxon>Insecta</taxon>
        <taxon>Pterygota</taxon>
        <taxon>Neoptera</taxon>
        <taxon>Endopterygota</taxon>
        <taxon>Lepidoptera</taxon>
        <taxon>Glossata</taxon>
        <taxon>Ditrysia</taxon>
        <taxon>Papilionoidea</taxon>
        <taxon>Papilionidae</taxon>
        <taxon>Papilioninae</taxon>
        <taxon>Iphiclides</taxon>
    </lineage>
</organism>
<reference evidence="2" key="1">
    <citation type="submission" date="2022-03" db="EMBL/GenBank/DDBJ databases">
        <authorList>
            <person name="Martin H S."/>
        </authorList>
    </citation>
    <scope>NUCLEOTIDE SEQUENCE</scope>
</reference>
<sequence length="132" mass="15119">MRHHINRCDIEKSDSALKKIRLRSENLKGASERRPERSESGSSSLGLHSLAYFSEPSSPTHLAAERGRRLAESHPWRLALTQGVQLRHSRRFSVTRRGHGASCCCDGRRTTEPVRRRQVRTRVAANRRRQPT</sequence>
<keyword evidence="3" id="KW-1185">Reference proteome</keyword>
<feature type="compositionally biased region" description="Basic and acidic residues" evidence="1">
    <location>
        <begin position="23"/>
        <end position="39"/>
    </location>
</feature>
<name>A0ABN8HL45_9NEOP</name>
<gene>
    <name evidence="2" type="ORF">IPOD504_LOCUS628</name>
</gene>
<proteinExistence type="predicted"/>
<evidence type="ECO:0000313" key="2">
    <source>
        <dbReference type="EMBL" id="CAH2035609.1"/>
    </source>
</evidence>